<dbReference type="Gene3D" id="1.10.10.10">
    <property type="entry name" value="Winged helix-like DNA-binding domain superfamily/Winged helix DNA-binding domain"/>
    <property type="match status" value="1"/>
</dbReference>
<dbReference type="AlphaFoldDB" id="A0A9X1NII4"/>
<evidence type="ECO:0000313" key="2">
    <source>
        <dbReference type="Proteomes" id="UP001138997"/>
    </source>
</evidence>
<dbReference type="InterPro" id="IPR036388">
    <property type="entry name" value="WH-like_DNA-bd_sf"/>
</dbReference>
<dbReference type="InterPro" id="IPR036390">
    <property type="entry name" value="WH_DNA-bd_sf"/>
</dbReference>
<keyword evidence="2" id="KW-1185">Reference proteome</keyword>
<evidence type="ECO:0000313" key="1">
    <source>
        <dbReference type="EMBL" id="MCD5313866.1"/>
    </source>
</evidence>
<dbReference type="SUPFAM" id="SSF46785">
    <property type="entry name" value="Winged helix' DNA-binding domain"/>
    <property type="match status" value="1"/>
</dbReference>
<dbReference type="RefSeq" id="WP_231445698.1">
    <property type="nucleotide sequence ID" value="NZ_JAJOMB010000013.1"/>
</dbReference>
<dbReference type="Proteomes" id="UP001138997">
    <property type="component" value="Unassembled WGS sequence"/>
</dbReference>
<comment type="caution">
    <text evidence="1">The sequence shown here is derived from an EMBL/GenBank/DDBJ whole genome shotgun (WGS) entry which is preliminary data.</text>
</comment>
<proteinExistence type="predicted"/>
<dbReference type="EMBL" id="JAJOMB010000013">
    <property type="protein sequence ID" value="MCD5313866.1"/>
    <property type="molecule type" value="Genomic_DNA"/>
</dbReference>
<organism evidence="1 2">
    <name type="scientific">Kineosporia babensis</name>
    <dbReference type="NCBI Taxonomy" id="499548"/>
    <lineage>
        <taxon>Bacteria</taxon>
        <taxon>Bacillati</taxon>
        <taxon>Actinomycetota</taxon>
        <taxon>Actinomycetes</taxon>
        <taxon>Kineosporiales</taxon>
        <taxon>Kineosporiaceae</taxon>
        <taxon>Kineosporia</taxon>
    </lineage>
</organism>
<reference evidence="1" key="1">
    <citation type="submission" date="2021-11" db="EMBL/GenBank/DDBJ databases">
        <title>Streptomyces corallinus and Kineosporia corallina sp. nov., two new coral-derived marine actinobacteria.</title>
        <authorList>
            <person name="Buangrab K."/>
            <person name="Sutthacheep M."/>
            <person name="Yeemin T."/>
            <person name="Harunari E."/>
            <person name="Igarashi Y."/>
            <person name="Sripreechasak P."/>
            <person name="Kanchanasin P."/>
            <person name="Tanasupawat S."/>
            <person name="Phongsopitanun W."/>
        </authorList>
    </citation>
    <scope>NUCLEOTIDE SEQUENCE</scope>
    <source>
        <strain evidence="1">JCM 31032</strain>
    </source>
</reference>
<name>A0A9X1NII4_9ACTN</name>
<accession>A0A9X1NII4</accession>
<protein>
    <submittedName>
        <fullName evidence="1">Uncharacterized protein</fullName>
    </submittedName>
</protein>
<gene>
    <name evidence="1" type="ORF">LR394_23440</name>
</gene>
<sequence length="143" mass="15662">MSTVLNGADIGRAHYAVRALLERRLEPTGLSFEHWIPLNAIGTKGEPVPEGELIAFVTEGLRLSPQQTRRRVADLLAEKLLVSREDGRLALSERGQELWSQVTAEVKPITSYLFEGFTEAERATVVALLAKVTERADAALAAP</sequence>